<organism evidence="6 7">
    <name type="scientific">Streptacidiphilus jiangxiensis</name>
    <dbReference type="NCBI Taxonomy" id="235985"/>
    <lineage>
        <taxon>Bacteria</taxon>
        <taxon>Bacillati</taxon>
        <taxon>Actinomycetota</taxon>
        <taxon>Actinomycetes</taxon>
        <taxon>Kitasatosporales</taxon>
        <taxon>Streptomycetaceae</taxon>
        <taxon>Streptacidiphilus</taxon>
    </lineage>
</organism>
<keyword evidence="1 6" id="KW-0808">Transferase</keyword>
<dbReference type="eggNOG" id="COG2977">
    <property type="taxonomic scope" value="Bacteria"/>
</dbReference>
<dbReference type="PANTHER" id="PTHR38096">
    <property type="entry name" value="ENTEROBACTIN SYNTHASE COMPONENT D"/>
    <property type="match status" value="1"/>
</dbReference>
<feature type="binding site" evidence="2">
    <location>
        <begin position="82"/>
        <end position="83"/>
    </location>
    <ligand>
        <name>CoA</name>
        <dbReference type="ChEBI" id="CHEBI:57287"/>
    </ligand>
</feature>
<dbReference type="InterPro" id="IPR003542">
    <property type="entry name" value="Enbac_synth_compD-like"/>
</dbReference>
<reference evidence="7" key="1">
    <citation type="submission" date="2016-10" db="EMBL/GenBank/DDBJ databases">
        <authorList>
            <person name="Varghese N."/>
        </authorList>
    </citation>
    <scope>NUCLEOTIDE SEQUENCE [LARGE SCALE GENOMIC DNA]</scope>
    <source>
        <strain evidence="7">DSM 45096 / BCRC 16803 / CGMCC 4.1857 / CIP 109030 / JCM 12277 / KCTC 19219 / NBRC 100920 / 33214</strain>
    </source>
</reference>
<keyword evidence="3" id="KW-0460">Magnesium</keyword>
<evidence type="ECO:0000256" key="3">
    <source>
        <dbReference type="PIRSR" id="PIRSR603542-2"/>
    </source>
</evidence>
<evidence type="ECO:0000259" key="5">
    <source>
        <dbReference type="Pfam" id="PF17837"/>
    </source>
</evidence>
<feature type="binding site" evidence="3">
    <location>
        <position position="105"/>
    </location>
    <ligand>
        <name>Mg(2+)</name>
        <dbReference type="ChEBI" id="CHEBI:18420"/>
    </ligand>
</feature>
<feature type="domain" description="4'-phosphopantetheinyl transferase" evidence="4">
    <location>
        <begin position="100"/>
        <end position="203"/>
    </location>
</feature>
<dbReference type="AlphaFoldDB" id="A0A1H7TDC8"/>
<feature type="binding site" evidence="2">
    <location>
        <position position="104"/>
    </location>
    <ligand>
        <name>CoA</name>
        <dbReference type="ChEBI" id="CHEBI:57287"/>
    </ligand>
</feature>
<dbReference type="SUPFAM" id="SSF56214">
    <property type="entry name" value="4'-phosphopantetheinyl transferase"/>
    <property type="match status" value="1"/>
</dbReference>
<evidence type="ECO:0000259" key="4">
    <source>
        <dbReference type="Pfam" id="PF01648"/>
    </source>
</evidence>
<evidence type="ECO:0000313" key="6">
    <source>
        <dbReference type="EMBL" id="SEL82394.1"/>
    </source>
</evidence>
<dbReference type="GO" id="GO:0005886">
    <property type="term" value="C:plasma membrane"/>
    <property type="evidence" value="ECO:0007669"/>
    <property type="project" value="TreeGrafter"/>
</dbReference>
<feature type="binding site" evidence="3">
    <location>
        <position position="106"/>
    </location>
    <ligand>
        <name>Mg(2+)</name>
        <dbReference type="ChEBI" id="CHEBI:18420"/>
    </ligand>
</feature>
<feature type="binding site" evidence="2">
    <location>
        <position position="153"/>
    </location>
    <ligand>
        <name>CoA</name>
        <dbReference type="ChEBI" id="CHEBI:57287"/>
    </ligand>
</feature>
<dbReference type="EMBL" id="FOAZ01000013">
    <property type="protein sequence ID" value="SEL82394.1"/>
    <property type="molecule type" value="Genomic_DNA"/>
</dbReference>
<dbReference type="GO" id="GO:0009239">
    <property type="term" value="P:enterobactin biosynthetic process"/>
    <property type="evidence" value="ECO:0007669"/>
    <property type="project" value="InterPro"/>
</dbReference>
<dbReference type="PRINTS" id="PR01399">
    <property type="entry name" value="ENTSNTHTASED"/>
</dbReference>
<feature type="binding site" evidence="2">
    <location>
        <position position="46"/>
    </location>
    <ligand>
        <name>CoA</name>
        <dbReference type="ChEBI" id="CHEBI:57287"/>
    </ligand>
</feature>
<feature type="binding site" evidence="2">
    <location>
        <position position="38"/>
    </location>
    <ligand>
        <name>CoA</name>
        <dbReference type="ChEBI" id="CHEBI:57287"/>
    </ligand>
</feature>
<feature type="binding site" evidence="2">
    <location>
        <position position="149"/>
    </location>
    <ligand>
        <name>CoA</name>
        <dbReference type="ChEBI" id="CHEBI:57287"/>
    </ligand>
</feature>
<evidence type="ECO:0000313" key="7">
    <source>
        <dbReference type="Proteomes" id="UP000183015"/>
    </source>
</evidence>
<dbReference type="InterPro" id="IPR037143">
    <property type="entry name" value="4-PPantetheinyl_Trfase_dom_sf"/>
</dbReference>
<accession>A0A1H7TDC8</accession>
<name>A0A1H7TDC8_STRJI</name>
<evidence type="ECO:0000256" key="1">
    <source>
        <dbReference type="ARBA" id="ARBA00022679"/>
    </source>
</evidence>
<feature type="binding site" evidence="3">
    <location>
        <position position="104"/>
    </location>
    <ligand>
        <name>Mg(2+)</name>
        <dbReference type="ChEBI" id="CHEBI:18420"/>
    </ligand>
</feature>
<proteinExistence type="predicted"/>
<dbReference type="InterPro" id="IPR008278">
    <property type="entry name" value="4-PPantetheinyl_Trfase_dom"/>
</dbReference>
<keyword evidence="3" id="KW-0479">Metal-binding</keyword>
<feature type="domain" description="4'-phosphopantetheinyl transferase N-terminal" evidence="5">
    <location>
        <begin position="26"/>
        <end position="93"/>
    </location>
</feature>
<sequence>MLRSILPEGVEVEELHGDSVAVLFPQEAAVVADAVAERRREFTSVRVCARKALRRLGCPPVPLVPDAAGAPVWPQGVVGSMTHCRGYRAAAVAPAGRWQSVGVDAEPRLPLPAGVLEAISLPEEREWLRALGRAHAEIPWDRLLFSTKEAVYKVWFPLTARRLEFEQARVTLRPDGSFLAELLVPRPPFRTLVGRWSAGDEHLVTAAAVPRAT</sequence>
<dbReference type="Gene3D" id="3.90.470.20">
    <property type="entry name" value="4'-phosphopantetheinyl transferase domain"/>
    <property type="match status" value="1"/>
</dbReference>
<dbReference type="PANTHER" id="PTHR38096:SF1">
    <property type="entry name" value="ENTEROBACTIN SYNTHASE COMPONENT D"/>
    <property type="match status" value="1"/>
</dbReference>
<dbReference type="RefSeq" id="WP_042444317.1">
    <property type="nucleotide sequence ID" value="NZ_BBPN01000006.1"/>
</dbReference>
<keyword evidence="7" id="KW-1185">Reference proteome</keyword>
<dbReference type="Proteomes" id="UP000183015">
    <property type="component" value="Unassembled WGS sequence"/>
</dbReference>
<dbReference type="GO" id="GO:0000287">
    <property type="term" value="F:magnesium ion binding"/>
    <property type="evidence" value="ECO:0007669"/>
    <property type="project" value="InterPro"/>
</dbReference>
<protein>
    <submittedName>
        <fullName evidence="6">4'-phosphopantetheinyl transferase EntD (Siderophore biosynthesis)</fullName>
    </submittedName>
</protein>
<dbReference type="Pfam" id="PF17837">
    <property type="entry name" value="4PPT_N"/>
    <property type="match status" value="1"/>
</dbReference>
<dbReference type="OrthoDB" id="8210607at2"/>
<comment type="cofactor">
    <cofactor evidence="3">
        <name>Mg(2+)</name>
        <dbReference type="ChEBI" id="CHEBI:18420"/>
    </cofactor>
</comment>
<dbReference type="Pfam" id="PF01648">
    <property type="entry name" value="ACPS"/>
    <property type="match status" value="1"/>
</dbReference>
<feature type="binding site" evidence="2">
    <location>
        <position position="163"/>
    </location>
    <ligand>
        <name>CoA</name>
        <dbReference type="ChEBI" id="CHEBI:57287"/>
    </ligand>
</feature>
<dbReference type="STRING" id="235985.SAMN05414137_113196"/>
<dbReference type="InterPro" id="IPR041354">
    <property type="entry name" value="4PPT_N"/>
</dbReference>
<gene>
    <name evidence="6" type="ORF">SAMN05414137_113196</name>
</gene>
<dbReference type="GO" id="GO:0008897">
    <property type="term" value="F:holo-[acyl-carrier-protein] synthase activity"/>
    <property type="evidence" value="ECO:0007669"/>
    <property type="project" value="InterPro"/>
</dbReference>
<evidence type="ECO:0000256" key="2">
    <source>
        <dbReference type="PIRSR" id="PIRSR603542-1"/>
    </source>
</evidence>
<dbReference type="GO" id="GO:0009366">
    <property type="term" value="C:enterobactin synthetase complex"/>
    <property type="evidence" value="ECO:0007669"/>
    <property type="project" value="InterPro"/>
</dbReference>